<dbReference type="InterPro" id="IPR024874">
    <property type="entry name" value="Transcription_factor_Maf_fam"/>
</dbReference>
<dbReference type="Gene3D" id="1.20.5.170">
    <property type="match status" value="1"/>
</dbReference>
<dbReference type="Proteomes" id="UP001249851">
    <property type="component" value="Unassembled WGS sequence"/>
</dbReference>
<dbReference type="PANTHER" id="PTHR10129:SF50">
    <property type="entry name" value="BZIP DOMAIN-CONTAINING PROTEIN"/>
    <property type="match status" value="1"/>
</dbReference>
<dbReference type="Pfam" id="PF03131">
    <property type="entry name" value="bZIP_Maf"/>
    <property type="match status" value="1"/>
</dbReference>
<keyword evidence="3" id="KW-0804">Transcription</keyword>
<reference evidence="6" key="1">
    <citation type="journal article" date="2023" name="G3 (Bethesda)">
        <title>Whole genome assembly and annotation of the endangered Caribbean coral Acropora cervicornis.</title>
        <authorList>
            <person name="Selwyn J.D."/>
            <person name="Vollmer S.V."/>
        </authorList>
    </citation>
    <scope>NUCLEOTIDE SEQUENCE</scope>
    <source>
        <strain evidence="6">K2</strain>
    </source>
</reference>
<dbReference type="GO" id="GO:0000978">
    <property type="term" value="F:RNA polymerase II cis-regulatory region sequence-specific DNA binding"/>
    <property type="evidence" value="ECO:0007669"/>
    <property type="project" value="TreeGrafter"/>
</dbReference>
<dbReference type="AlphaFoldDB" id="A0AAD9Q4Z7"/>
<evidence type="ECO:0000256" key="1">
    <source>
        <dbReference type="ARBA" id="ARBA00023015"/>
    </source>
</evidence>
<keyword evidence="4" id="KW-0175">Coiled coil</keyword>
<sequence>MVSSKDTLAFSLFDSSTEGDNHGFYDDDMSITNRFFEDVDILNDLGLGSENEEMIEDTNSVHQRSHQGRLSFITTISDEELEKMPIQDLNKHLRGLPKSFMLSVRRKRRILKSRKYSLKFRQKGSVKKNSIASENEEIELEIHRAREQLRKVQKERDKYRLKYTKLKRLVDTSDLQMLQSKLVT</sequence>
<keyword evidence="7" id="KW-1185">Reference proteome</keyword>
<accession>A0AAD9Q4Z7</accession>
<evidence type="ECO:0000256" key="4">
    <source>
        <dbReference type="SAM" id="Coils"/>
    </source>
</evidence>
<dbReference type="InterPro" id="IPR004826">
    <property type="entry name" value="bZIP_Maf"/>
</dbReference>
<proteinExistence type="predicted"/>
<feature type="coiled-coil region" evidence="4">
    <location>
        <begin position="128"/>
        <end position="169"/>
    </location>
</feature>
<dbReference type="SUPFAM" id="SSF47454">
    <property type="entry name" value="A DNA-binding domain in eukaryotic transcription factors"/>
    <property type="match status" value="1"/>
</dbReference>
<dbReference type="PANTHER" id="PTHR10129">
    <property type="entry name" value="TRANSCRIPTION FACTOR MAF"/>
    <property type="match status" value="1"/>
</dbReference>
<evidence type="ECO:0000313" key="7">
    <source>
        <dbReference type="Proteomes" id="UP001249851"/>
    </source>
</evidence>
<evidence type="ECO:0000259" key="5">
    <source>
        <dbReference type="Pfam" id="PF03131"/>
    </source>
</evidence>
<gene>
    <name evidence="6" type="ORF">P5673_024172</name>
</gene>
<name>A0AAD9Q4Z7_ACRCE</name>
<dbReference type="EMBL" id="JARQWQ010000070">
    <property type="protein sequence ID" value="KAK2554455.1"/>
    <property type="molecule type" value="Genomic_DNA"/>
</dbReference>
<organism evidence="6 7">
    <name type="scientific">Acropora cervicornis</name>
    <name type="common">Staghorn coral</name>
    <dbReference type="NCBI Taxonomy" id="6130"/>
    <lineage>
        <taxon>Eukaryota</taxon>
        <taxon>Metazoa</taxon>
        <taxon>Cnidaria</taxon>
        <taxon>Anthozoa</taxon>
        <taxon>Hexacorallia</taxon>
        <taxon>Scleractinia</taxon>
        <taxon>Astrocoeniina</taxon>
        <taxon>Acroporidae</taxon>
        <taxon>Acropora</taxon>
    </lineage>
</organism>
<keyword evidence="2" id="KW-0238">DNA-binding</keyword>
<comment type="caution">
    <text evidence="6">The sequence shown here is derived from an EMBL/GenBank/DDBJ whole genome shotgun (WGS) entry which is preliminary data.</text>
</comment>
<protein>
    <submittedName>
        <fullName evidence="6">Transcription factor Maf</fullName>
    </submittedName>
</protein>
<reference evidence="6" key="2">
    <citation type="journal article" date="2023" name="Science">
        <title>Genomic signatures of disease resistance in endangered staghorn corals.</title>
        <authorList>
            <person name="Vollmer S.V."/>
            <person name="Selwyn J.D."/>
            <person name="Despard B.A."/>
            <person name="Roesel C.L."/>
        </authorList>
    </citation>
    <scope>NUCLEOTIDE SEQUENCE</scope>
    <source>
        <strain evidence="6">K2</strain>
    </source>
</reference>
<evidence type="ECO:0000256" key="3">
    <source>
        <dbReference type="ARBA" id="ARBA00023163"/>
    </source>
</evidence>
<dbReference type="InterPro" id="IPR008917">
    <property type="entry name" value="TF_DNA-bd_sf"/>
</dbReference>
<dbReference type="GO" id="GO:0005634">
    <property type="term" value="C:nucleus"/>
    <property type="evidence" value="ECO:0007669"/>
    <property type="project" value="TreeGrafter"/>
</dbReference>
<keyword evidence="1" id="KW-0805">Transcription regulation</keyword>
<feature type="domain" description="Basic leucine zipper" evidence="5">
    <location>
        <begin position="76"/>
        <end position="166"/>
    </location>
</feature>
<evidence type="ECO:0000256" key="2">
    <source>
        <dbReference type="ARBA" id="ARBA00023125"/>
    </source>
</evidence>
<evidence type="ECO:0000313" key="6">
    <source>
        <dbReference type="EMBL" id="KAK2554455.1"/>
    </source>
</evidence>
<dbReference type="GO" id="GO:0000981">
    <property type="term" value="F:DNA-binding transcription factor activity, RNA polymerase II-specific"/>
    <property type="evidence" value="ECO:0007669"/>
    <property type="project" value="TreeGrafter"/>
</dbReference>